<keyword evidence="6" id="KW-1185">Reference proteome</keyword>
<dbReference type="SUPFAM" id="SSF48452">
    <property type="entry name" value="TPR-like"/>
    <property type="match status" value="1"/>
</dbReference>
<evidence type="ECO:0000256" key="3">
    <source>
        <dbReference type="SAM" id="Phobius"/>
    </source>
</evidence>
<dbReference type="STRING" id="254406.SAMN04488042_108145"/>
<dbReference type="EMBL" id="FOTQ01000008">
    <property type="protein sequence ID" value="SFM53576.1"/>
    <property type="molecule type" value="Genomic_DNA"/>
</dbReference>
<feature type="repeat" description="TPR" evidence="1">
    <location>
        <begin position="382"/>
        <end position="415"/>
    </location>
</feature>
<dbReference type="PANTHER" id="PTHR22550:SF14">
    <property type="entry name" value="VWFA DOMAIN-CONTAINING PROTEIN"/>
    <property type="match status" value="1"/>
</dbReference>
<dbReference type="Gene3D" id="3.40.50.410">
    <property type="entry name" value="von Willebrand factor, type A domain"/>
    <property type="match status" value="1"/>
</dbReference>
<sequence>MTGFETALSAFHFLRPLVLLGLVPLAVIWWRVRRPDAPQSQASNVMAPHLQAALTIGLGDRARWQPIDLVALGLTLIIFAGSGPTWSRVPQPFAAQTAPMVIALKVTPSMTETDVAPSRLARAKQKIQDLLEMRAGARTALIAYSATAHSVVPMTEDGAVIQPYLEGLDPEVMPSEGDAPSAAMALALDMLAREDTPGGVLFLLDDMSLPEANSIAELAGSTPLAVLTLLPEGQEIAALSGLSARVVGVTPDTSDLRRLERGFEAAYRQAQLEDAAQPWQDRGAWLAWPAALLLLLWFRRGVSMVWGLLLAVWLTLPASEAQAEGWRDWFLTPDQQGWLAFRAKDYASAAEHFADPYLRGVAQYRSGQYEAAAQTFARIETADAAFAQGMAHIKSRGYRDGVRAFERALEIDPDHAGAKANLPVAKAIVTYVEETREQSDTGEESGIGADDVVFDNESGRGADTQIDAAQEDTPQHLSTEQWMNSVDTRTSDFLRQRFRLEAAEANQ</sequence>
<dbReference type="Proteomes" id="UP000199144">
    <property type="component" value="Unassembled WGS sequence"/>
</dbReference>
<keyword evidence="1" id="KW-0802">TPR repeat</keyword>
<dbReference type="InterPro" id="IPR011990">
    <property type="entry name" value="TPR-like_helical_dom_sf"/>
</dbReference>
<organism evidence="5 6">
    <name type="scientific">Shimia aestuarii</name>
    <dbReference type="NCBI Taxonomy" id="254406"/>
    <lineage>
        <taxon>Bacteria</taxon>
        <taxon>Pseudomonadati</taxon>
        <taxon>Pseudomonadota</taxon>
        <taxon>Alphaproteobacteria</taxon>
        <taxon>Rhodobacterales</taxon>
        <taxon>Roseobacteraceae</taxon>
    </lineage>
</organism>
<dbReference type="AlphaFoldDB" id="A0A1I4RN66"/>
<keyword evidence="3" id="KW-0812">Transmembrane</keyword>
<keyword evidence="3" id="KW-0472">Membrane</keyword>
<accession>A0A1I4RN66</accession>
<evidence type="ECO:0000313" key="5">
    <source>
        <dbReference type="EMBL" id="SFM53576.1"/>
    </source>
</evidence>
<feature type="compositionally biased region" description="Polar residues" evidence="2">
    <location>
        <begin position="475"/>
        <end position="484"/>
    </location>
</feature>
<feature type="region of interest" description="Disordered" evidence="2">
    <location>
        <begin position="435"/>
        <end position="459"/>
    </location>
</feature>
<keyword evidence="3" id="KW-1133">Transmembrane helix</keyword>
<protein>
    <submittedName>
        <fullName evidence="5">Ca-activated chloride channel family protein</fullName>
    </submittedName>
</protein>
<name>A0A1I4RN66_9RHOB</name>
<dbReference type="Gene3D" id="1.25.40.10">
    <property type="entry name" value="Tetratricopeptide repeat domain"/>
    <property type="match status" value="1"/>
</dbReference>
<dbReference type="PANTHER" id="PTHR22550">
    <property type="entry name" value="SPORE GERMINATION PROTEIN"/>
    <property type="match status" value="1"/>
</dbReference>
<dbReference type="InterPro" id="IPR036465">
    <property type="entry name" value="vWFA_dom_sf"/>
</dbReference>
<dbReference type="SUPFAM" id="SSF53300">
    <property type="entry name" value="vWA-like"/>
    <property type="match status" value="1"/>
</dbReference>
<dbReference type="InterPro" id="IPR002035">
    <property type="entry name" value="VWF_A"/>
</dbReference>
<dbReference type="InterPro" id="IPR019734">
    <property type="entry name" value="TPR_rpt"/>
</dbReference>
<dbReference type="OrthoDB" id="9807628at2"/>
<evidence type="ECO:0000256" key="2">
    <source>
        <dbReference type="SAM" id="MobiDB-lite"/>
    </source>
</evidence>
<reference evidence="5 6" key="1">
    <citation type="submission" date="2016-10" db="EMBL/GenBank/DDBJ databases">
        <authorList>
            <person name="de Groot N.N."/>
        </authorList>
    </citation>
    <scope>NUCLEOTIDE SEQUENCE [LARGE SCALE GENOMIC DNA]</scope>
    <source>
        <strain evidence="5 6">DSM 15283</strain>
    </source>
</reference>
<evidence type="ECO:0000256" key="1">
    <source>
        <dbReference type="PROSITE-ProRule" id="PRU00339"/>
    </source>
</evidence>
<gene>
    <name evidence="5" type="ORF">SAMN04488042_108145</name>
</gene>
<evidence type="ECO:0000259" key="4">
    <source>
        <dbReference type="Pfam" id="PF13519"/>
    </source>
</evidence>
<proteinExistence type="predicted"/>
<feature type="domain" description="VWFA" evidence="4">
    <location>
        <begin position="100"/>
        <end position="205"/>
    </location>
</feature>
<dbReference type="RefSeq" id="WP_093095479.1">
    <property type="nucleotide sequence ID" value="NZ_FOTQ01000008.1"/>
</dbReference>
<feature type="region of interest" description="Disordered" evidence="2">
    <location>
        <begin position="465"/>
        <end position="484"/>
    </location>
</feature>
<dbReference type="InterPro" id="IPR050768">
    <property type="entry name" value="UPF0353/GerABKA_families"/>
</dbReference>
<dbReference type="Pfam" id="PF13519">
    <property type="entry name" value="VWA_2"/>
    <property type="match status" value="1"/>
</dbReference>
<evidence type="ECO:0000313" key="6">
    <source>
        <dbReference type="Proteomes" id="UP000199144"/>
    </source>
</evidence>
<dbReference type="PROSITE" id="PS50005">
    <property type="entry name" value="TPR"/>
    <property type="match status" value="1"/>
</dbReference>
<feature type="transmembrane region" description="Helical" evidence="3">
    <location>
        <begin position="12"/>
        <end position="30"/>
    </location>
</feature>